<evidence type="ECO:0000256" key="1">
    <source>
        <dbReference type="SAM" id="Phobius"/>
    </source>
</evidence>
<dbReference type="Proteomes" id="UP000008810">
    <property type="component" value="Chromosome 4"/>
</dbReference>
<keyword evidence="1" id="KW-0472">Membrane</keyword>
<protein>
    <submittedName>
        <fullName evidence="2 3">Uncharacterized protein</fullName>
    </submittedName>
</protein>
<keyword evidence="4" id="KW-1185">Reference proteome</keyword>
<organism evidence="2">
    <name type="scientific">Brachypodium distachyon</name>
    <name type="common">Purple false brome</name>
    <name type="synonym">Trachynia distachya</name>
    <dbReference type="NCBI Taxonomy" id="15368"/>
    <lineage>
        <taxon>Eukaryota</taxon>
        <taxon>Viridiplantae</taxon>
        <taxon>Streptophyta</taxon>
        <taxon>Embryophyta</taxon>
        <taxon>Tracheophyta</taxon>
        <taxon>Spermatophyta</taxon>
        <taxon>Magnoliopsida</taxon>
        <taxon>Liliopsida</taxon>
        <taxon>Poales</taxon>
        <taxon>Poaceae</taxon>
        <taxon>BOP clade</taxon>
        <taxon>Pooideae</taxon>
        <taxon>Stipodae</taxon>
        <taxon>Brachypodieae</taxon>
        <taxon>Brachypodium</taxon>
    </lineage>
</organism>
<name>A0A2K2CNP5_BRADI</name>
<evidence type="ECO:0000313" key="2">
    <source>
        <dbReference type="EMBL" id="PNT63650.1"/>
    </source>
</evidence>
<gene>
    <name evidence="2" type="ORF">BRADI_4g19445v3</name>
</gene>
<reference evidence="2" key="2">
    <citation type="submission" date="2017-06" db="EMBL/GenBank/DDBJ databases">
        <title>WGS assembly of Brachypodium distachyon.</title>
        <authorList>
            <consortium name="The International Brachypodium Initiative"/>
            <person name="Lucas S."/>
            <person name="Harmon-Smith M."/>
            <person name="Lail K."/>
            <person name="Tice H."/>
            <person name="Grimwood J."/>
            <person name="Bruce D."/>
            <person name="Barry K."/>
            <person name="Shu S."/>
            <person name="Lindquist E."/>
            <person name="Wang M."/>
            <person name="Pitluck S."/>
            <person name="Vogel J.P."/>
            <person name="Garvin D.F."/>
            <person name="Mockler T.C."/>
            <person name="Schmutz J."/>
            <person name="Rokhsar D."/>
            <person name="Bevan M.W."/>
        </authorList>
    </citation>
    <scope>NUCLEOTIDE SEQUENCE</scope>
    <source>
        <strain evidence="2">Bd21</strain>
    </source>
</reference>
<keyword evidence="1" id="KW-0812">Transmembrane</keyword>
<dbReference type="InParanoid" id="A0A2K2CNP5"/>
<dbReference type="Gramene" id="PNT63650">
    <property type="protein sequence ID" value="PNT63650"/>
    <property type="gene ID" value="BRADI_4g19445v3"/>
</dbReference>
<feature type="transmembrane region" description="Helical" evidence="1">
    <location>
        <begin position="12"/>
        <end position="38"/>
    </location>
</feature>
<dbReference type="AlphaFoldDB" id="A0A2K2CNP5"/>
<keyword evidence="1" id="KW-1133">Transmembrane helix</keyword>
<dbReference type="EnsemblPlants" id="PNT63650">
    <property type="protein sequence ID" value="PNT63650"/>
    <property type="gene ID" value="BRADI_4g19445v3"/>
</dbReference>
<reference evidence="3" key="3">
    <citation type="submission" date="2018-08" db="UniProtKB">
        <authorList>
            <consortium name="EnsemblPlants"/>
        </authorList>
    </citation>
    <scope>IDENTIFICATION</scope>
    <source>
        <strain evidence="3">cv. Bd21</strain>
    </source>
</reference>
<sequence>MLVGRCFCMGSFLLIIMWFFFFSSFFSFGVGSHVAVFYNNVLFVWKTFHIVHTYFCFLDGGGPGMDF</sequence>
<evidence type="ECO:0000313" key="3">
    <source>
        <dbReference type="EnsemblPlants" id="PNT63650"/>
    </source>
</evidence>
<evidence type="ECO:0000313" key="4">
    <source>
        <dbReference type="Proteomes" id="UP000008810"/>
    </source>
</evidence>
<reference evidence="2 3" key="1">
    <citation type="journal article" date="2010" name="Nature">
        <title>Genome sequencing and analysis of the model grass Brachypodium distachyon.</title>
        <authorList>
            <consortium name="International Brachypodium Initiative"/>
        </authorList>
    </citation>
    <scope>NUCLEOTIDE SEQUENCE [LARGE SCALE GENOMIC DNA]</scope>
    <source>
        <strain evidence="2 3">Bd21</strain>
    </source>
</reference>
<proteinExistence type="predicted"/>
<accession>A0A2K2CNP5</accession>
<dbReference type="EMBL" id="CM000883">
    <property type="protein sequence ID" value="PNT63650.1"/>
    <property type="molecule type" value="Genomic_DNA"/>
</dbReference>